<comment type="caution">
    <text evidence="2">The sequence shown here is derived from an EMBL/GenBank/DDBJ whole genome shotgun (WGS) entry which is preliminary data.</text>
</comment>
<keyword evidence="3" id="KW-1185">Reference proteome</keyword>
<sequence>MRPEDLLLEGAADGGAHPPGGLLAELGPAHQAGPGRSGALRGGPGRFEALRSAPKRSGAVRKRIGSRSVLGTEAAALVASDASTAIPRAAVHRRPRGGPVAYTRTARTP</sequence>
<gene>
    <name evidence="2" type="ORF">SCWH03_45490</name>
</gene>
<evidence type="ECO:0000256" key="1">
    <source>
        <dbReference type="SAM" id="MobiDB-lite"/>
    </source>
</evidence>
<feature type="region of interest" description="Disordered" evidence="1">
    <location>
        <begin position="1"/>
        <end position="64"/>
    </location>
</feature>
<dbReference type="AlphaFoldDB" id="A0A6A0B3D6"/>
<proteinExistence type="predicted"/>
<dbReference type="EMBL" id="BLLG01000015">
    <property type="protein sequence ID" value="GFH38307.1"/>
    <property type="molecule type" value="Genomic_DNA"/>
</dbReference>
<evidence type="ECO:0000313" key="2">
    <source>
        <dbReference type="EMBL" id="GFH38307.1"/>
    </source>
</evidence>
<evidence type="ECO:0000313" key="3">
    <source>
        <dbReference type="Proteomes" id="UP000484988"/>
    </source>
</evidence>
<dbReference type="Proteomes" id="UP000484988">
    <property type="component" value="Unassembled WGS sequence"/>
</dbReference>
<feature type="compositionally biased region" description="Low complexity" evidence="1">
    <location>
        <begin position="9"/>
        <end position="30"/>
    </location>
</feature>
<name>A0A6A0B3D6_9ACTN</name>
<organism evidence="2 3">
    <name type="scientific">Streptomyces pacificus</name>
    <dbReference type="NCBI Taxonomy" id="2705029"/>
    <lineage>
        <taxon>Bacteria</taxon>
        <taxon>Bacillati</taxon>
        <taxon>Actinomycetota</taxon>
        <taxon>Actinomycetes</taxon>
        <taxon>Kitasatosporales</taxon>
        <taxon>Streptomycetaceae</taxon>
        <taxon>Streptomyces</taxon>
    </lineage>
</organism>
<accession>A0A6A0B3D6</accession>
<reference evidence="2 3" key="1">
    <citation type="submission" date="2020-02" db="EMBL/GenBank/DDBJ databases">
        <title>Whole Genome Shotgun Sequence of Streptomyces sp. strain CWH03.</title>
        <authorList>
            <person name="Dohra H."/>
            <person name="Kodani S."/>
            <person name="Yamamura H."/>
        </authorList>
    </citation>
    <scope>NUCLEOTIDE SEQUENCE [LARGE SCALE GENOMIC DNA]</scope>
    <source>
        <strain evidence="2 3">CWH03</strain>
    </source>
</reference>
<feature type="region of interest" description="Disordered" evidence="1">
    <location>
        <begin position="88"/>
        <end position="109"/>
    </location>
</feature>
<protein>
    <submittedName>
        <fullName evidence="2">Uncharacterized protein</fullName>
    </submittedName>
</protein>